<sequence length="516" mass="55504">MKPGSWKRADEPGFLAHALTLSAAYGPGPWPQDDLPDEPPRTGDGPFFASGALDGIRTHHASSDRDAAAVGEVAGLMETLARAPDPGTMARLHDLLADTPALSIADDLVTELHRRQVPAGGLHAVGRELAEYGTRREAVKLGIVLVGACGDEHDRDLLLLLGALEEFTLYAVVALLRSQPDGERAVYELARRVDGWGRIHAVERLRDTGDPEIRDWLLREGWRNGVMNEYLAPIAAQHLYEALLDPDDPDDDLVAAAADVLATLVDGEGGPSSGISSYPDAIPALARLATLVATAEPTLALVNDMLTITAYLRRDDLRWPELDVRTLRRHYEALAARADWREPVLARLAEPGGADFGAALNVAGRLGLRAVPQALAHLRAAPDDDYSWYTAIRMADHEEAAQVAEAAAELLPLAALTTGPGRDLGIGPEYSAEMCLELVVGGLEDHPGVGTRLLAVALRNRVVRLRWGALRVLTAWDAVPGELLDVLRAAAEAEPEQELRRELRAFVASGRVTPPG</sequence>
<evidence type="ECO:0000313" key="2">
    <source>
        <dbReference type="EMBL" id="PZG16351.1"/>
    </source>
</evidence>
<keyword evidence="3" id="KW-1185">Reference proteome</keyword>
<evidence type="ECO:0000256" key="1">
    <source>
        <dbReference type="SAM" id="MobiDB-lite"/>
    </source>
</evidence>
<dbReference type="OrthoDB" id="8402552at2"/>
<dbReference type="EMBL" id="POUD01000086">
    <property type="protein sequence ID" value="PZG16351.1"/>
    <property type="molecule type" value="Genomic_DNA"/>
</dbReference>
<dbReference type="Proteomes" id="UP000249304">
    <property type="component" value="Unassembled WGS sequence"/>
</dbReference>
<organism evidence="2 3">
    <name type="scientific">Nonomuraea aridisoli</name>
    <dbReference type="NCBI Taxonomy" id="2070368"/>
    <lineage>
        <taxon>Bacteria</taxon>
        <taxon>Bacillati</taxon>
        <taxon>Actinomycetota</taxon>
        <taxon>Actinomycetes</taxon>
        <taxon>Streptosporangiales</taxon>
        <taxon>Streptosporangiaceae</taxon>
        <taxon>Nonomuraea</taxon>
    </lineage>
</organism>
<dbReference type="AlphaFoldDB" id="A0A2W2E218"/>
<accession>A0A2W2E218</accession>
<gene>
    <name evidence="2" type="ORF">C1J01_21300</name>
</gene>
<dbReference type="RefSeq" id="WP_111180750.1">
    <property type="nucleotide sequence ID" value="NZ_POUD01000086.1"/>
</dbReference>
<reference evidence="2 3" key="1">
    <citation type="submission" date="2018-01" db="EMBL/GenBank/DDBJ databases">
        <title>Draft genome sequence of Nonomuraea sp. KC333.</title>
        <authorList>
            <person name="Sahin N."/>
            <person name="Saygin H."/>
            <person name="Ay H."/>
        </authorList>
    </citation>
    <scope>NUCLEOTIDE SEQUENCE [LARGE SCALE GENOMIC DNA]</scope>
    <source>
        <strain evidence="2 3">KC333</strain>
    </source>
</reference>
<feature type="region of interest" description="Disordered" evidence="1">
    <location>
        <begin position="25"/>
        <end position="50"/>
    </location>
</feature>
<proteinExistence type="predicted"/>
<name>A0A2W2E218_9ACTN</name>
<comment type="caution">
    <text evidence="2">The sequence shown here is derived from an EMBL/GenBank/DDBJ whole genome shotgun (WGS) entry which is preliminary data.</text>
</comment>
<protein>
    <submittedName>
        <fullName evidence="2">Uncharacterized protein</fullName>
    </submittedName>
</protein>
<evidence type="ECO:0000313" key="3">
    <source>
        <dbReference type="Proteomes" id="UP000249304"/>
    </source>
</evidence>